<evidence type="ECO:0000256" key="2">
    <source>
        <dbReference type="SAM" id="SignalP"/>
    </source>
</evidence>
<dbReference type="EMBL" id="BMQJ01000005">
    <property type="protein sequence ID" value="GGP95385.1"/>
    <property type="molecule type" value="Genomic_DNA"/>
</dbReference>
<comment type="caution">
    <text evidence="3">The sequence shown here is derived from an EMBL/GenBank/DDBJ whole genome shotgun (WGS) entry which is preliminary data.</text>
</comment>
<gene>
    <name evidence="3" type="ORF">GCM10010140_26770</name>
</gene>
<name>A0ABQ2QSH8_9ACTN</name>
<feature type="signal peptide" evidence="2">
    <location>
        <begin position="1"/>
        <end position="23"/>
    </location>
</feature>
<proteinExistence type="predicted"/>
<keyword evidence="4" id="KW-1185">Reference proteome</keyword>
<sequence length="89" mass="8944">MIRGARVLLIVATCGTFFGAVGAGASLTGSPATHTPGNAPRPALMASHPLPNPPGPDEPVPTPDQSGLENPCPPPNPPGRNGGFGDEWI</sequence>
<keyword evidence="2" id="KW-0732">Signal</keyword>
<evidence type="ECO:0000256" key="1">
    <source>
        <dbReference type="SAM" id="MobiDB-lite"/>
    </source>
</evidence>
<feature type="compositionally biased region" description="Polar residues" evidence="1">
    <location>
        <begin position="27"/>
        <end position="36"/>
    </location>
</feature>
<feature type="chain" id="PRO_5046259132" evidence="2">
    <location>
        <begin position="24"/>
        <end position="89"/>
    </location>
</feature>
<evidence type="ECO:0000313" key="3">
    <source>
        <dbReference type="EMBL" id="GGP95385.1"/>
    </source>
</evidence>
<reference evidence="4" key="1">
    <citation type="journal article" date="2019" name="Int. J. Syst. Evol. Microbiol.">
        <title>The Global Catalogue of Microorganisms (GCM) 10K type strain sequencing project: providing services to taxonomists for standard genome sequencing and annotation.</title>
        <authorList>
            <consortium name="The Broad Institute Genomics Platform"/>
            <consortium name="The Broad Institute Genome Sequencing Center for Infectious Disease"/>
            <person name="Wu L."/>
            <person name="Ma J."/>
        </authorList>
    </citation>
    <scope>NUCLEOTIDE SEQUENCE [LARGE SCALE GENOMIC DNA]</scope>
    <source>
        <strain evidence="4">JCM 3115</strain>
    </source>
</reference>
<evidence type="ECO:0000313" key="4">
    <source>
        <dbReference type="Proteomes" id="UP000611554"/>
    </source>
</evidence>
<feature type="region of interest" description="Disordered" evidence="1">
    <location>
        <begin position="22"/>
        <end position="89"/>
    </location>
</feature>
<protein>
    <submittedName>
        <fullName evidence="3">Uncharacterized protein</fullName>
    </submittedName>
</protein>
<feature type="compositionally biased region" description="Gly residues" evidence="1">
    <location>
        <begin position="80"/>
        <end position="89"/>
    </location>
</feature>
<accession>A0ABQ2QSH8</accession>
<dbReference type="Proteomes" id="UP000611554">
    <property type="component" value="Unassembled WGS sequence"/>
</dbReference>
<feature type="compositionally biased region" description="Pro residues" evidence="1">
    <location>
        <begin position="50"/>
        <end position="62"/>
    </location>
</feature>
<organism evidence="3 4">
    <name type="scientific">Streptosporangium pseudovulgare</name>
    <dbReference type="NCBI Taxonomy" id="35765"/>
    <lineage>
        <taxon>Bacteria</taxon>
        <taxon>Bacillati</taxon>
        <taxon>Actinomycetota</taxon>
        <taxon>Actinomycetes</taxon>
        <taxon>Streptosporangiales</taxon>
        <taxon>Streptosporangiaceae</taxon>
        <taxon>Streptosporangium</taxon>
    </lineage>
</organism>